<organism evidence="2">
    <name type="scientific">Anoxybacillus flavithermus</name>
    <dbReference type="NCBI Taxonomy" id="33934"/>
    <lineage>
        <taxon>Bacteria</taxon>
        <taxon>Bacillati</taxon>
        <taxon>Bacillota</taxon>
        <taxon>Bacilli</taxon>
        <taxon>Bacillales</taxon>
        <taxon>Anoxybacillaceae</taxon>
        <taxon>Anoxybacillus</taxon>
    </lineage>
</organism>
<dbReference type="InterPro" id="IPR002645">
    <property type="entry name" value="STAS_dom"/>
</dbReference>
<evidence type="ECO:0000313" key="2">
    <source>
        <dbReference type="EMBL" id="KFZ32437.1"/>
    </source>
</evidence>
<sequence>MIDIVTYDDKIVVSFQQDINFETSRVMEEMIQSRPWDTSHLQIDLSAVRFIDSSGVRLLISWLYPLKDRMHIEMIGVSTPIKHILSICQLDQMVDVK</sequence>
<dbReference type="Gene3D" id="3.30.750.24">
    <property type="entry name" value="STAS domain"/>
    <property type="match status" value="1"/>
</dbReference>
<dbReference type="SUPFAM" id="SSF52091">
    <property type="entry name" value="SpoIIaa-like"/>
    <property type="match status" value="1"/>
</dbReference>
<proteinExistence type="predicted"/>
<accession>A0A094IZC8</accession>
<protein>
    <submittedName>
        <fullName evidence="2">Anti-anti-sigma regulatory protein</fullName>
    </submittedName>
</protein>
<feature type="domain" description="STAS" evidence="1">
    <location>
        <begin position="1"/>
        <end position="97"/>
    </location>
</feature>
<gene>
    <name evidence="2" type="ORF">JS44_07180</name>
</gene>
<evidence type="ECO:0000259" key="1">
    <source>
        <dbReference type="PROSITE" id="PS50801"/>
    </source>
</evidence>
<dbReference type="EMBL" id="JPZO01000037">
    <property type="protein sequence ID" value="KFZ32437.1"/>
    <property type="molecule type" value="Genomic_DNA"/>
</dbReference>
<name>A0A094IZC8_9BACL</name>
<dbReference type="Pfam" id="PF01740">
    <property type="entry name" value="STAS"/>
    <property type="match status" value="1"/>
</dbReference>
<dbReference type="AlphaFoldDB" id="A0A094IZC8"/>
<dbReference type="InterPro" id="IPR036513">
    <property type="entry name" value="STAS_dom_sf"/>
</dbReference>
<comment type="caution">
    <text evidence="2">The sequence shown here is derived from an EMBL/GenBank/DDBJ whole genome shotgun (WGS) entry which is preliminary data.</text>
</comment>
<reference evidence="2" key="1">
    <citation type="submission" date="2014-08" db="EMBL/GenBank/DDBJ databases">
        <title>Fullgenome sequencing of Anoxybacillus sp.25 isolate from Garga hot-spring Russia.</title>
        <authorList>
            <person name="Rozanov A.S."/>
            <person name="Kotenko A.V."/>
            <person name="Malup T.K."/>
            <person name="Peltek S.E."/>
        </authorList>
    </citation>
    <scope>NUCLEOTIDE SEQUENCE [LARGE SCALE GENOMIC DNA]</scope>
    <source>
        <strain evidence="2">25</strain>
    </source>
</reference>
<dbReference type="CDD" id="cd07043">
    <property type="entry name" value="STAS_anti-anti-sigma_factors"/>
    <property type="match status" value="1"/>
</dbReference>
<dbReference type="PROSITE" id="PS50801">
    <property type="entry name" value="STAS"/>
    <property type="match status" value="1"/>
</dbReference>